<proteinExistence type="predicted"/>
<feature type="region of interest" description="Disordered" evidence="1">
    <location>
        <begin position="1"/>
        <end position="54"/>
    </location>
</feature>
<protein>
    <submittedName>
        <fullName evidence="2">Uncharacterized protein</fullName>
    </submittedName>
</protein>
<organism evidence="2 3">
    <name type="scientific">Phytophthora infestans</name>
    <name type="common">Potato late blight agent</name>
    <name type="synonym">Botrytis infestans</name>
    <dbReference type="NCBI Taxonomy" id="4787"/>
    <lineage>
        <taxon>Eukaryota</taxon>
        <taxon>Sar</taxon>
        <taxon>Stramenopiles</taxon>
        <taxon>Oomycota</taxon>
        <taxon>Peronosporomycetes</taxon>
        <taxon>Peronosporales</taxon>
        <taxon>Peronosporaceae</taxon>
        <taxon>Phytophthora</taxon>
    </lineage>
</organism>
<name>A0A8S9V6W1_PHYIN</name>
<feature type="compositionally biased region" description="Polar residues" evidence="1">
    <location>
        <begin position="1"/>
        <end position="16"/>
    </location>
</feature>
<dbReference type="Proteomes" id="UP000704712">
    <property type="component" value="Unassembled WGS sequence"/>
</dbReference>
<gene>
    <name evidence="2" type="ORF">GN958_ATG02567</name>
</gene>
<comment type="caution">
    <text evidence="2">The sequence shown here is derived from an EMBL/GenBank/DDBJ whole genome shotgun (WGS) entry which is preliminary data.</text>
</comment>
<feature type="compositionally biased region" description="Polar residues" evidence="1">
    <location>
        <begin position="34"/>
        <end position="44"/>
    </location>
</feature>
<evidence type="ECO:0000256" key="1">
    <source>
        <dbReference type="SAM" id="MobiDB-lite"/>
    </source>
</evidence>
<sequence>MRAQQHLPQPTPTGNERSAHRSSEGSAVAILAPTGSTDTQQTADEPQHSAWPPEQSELYGVDDIAKIPACIRSAVLEFRPTPTSTTSNHRSITFKYGARVNYVFRGTPVVEWLCMASDACRRKCSCTETARKRSREEEVNRILASALCREDTKRLSVLLETIRLMFNNLPFRFGE</sequence>
<reference evidence="2" key="1">
    <citation type="submission" date="2020-03" db="EMBL/GenBank/DDBJ databases">
        <title>Hybrid Assembly of Korean Phytophthora infestans isolates.</title>
        <authorList>
            <person name="Prokchorchik M."/>
            <person name="Lee Y."/>
            <person name="Seo J."/>
            <person name="Cho J.-H."/>
            <person name="Park Y.-E."/>
            <person name="Jang D.-C."/>
            <person name="Im J.-S."/>
            <person name="Choi J.-G."/>
            <person name="Park H.-J."/>
            <person name="Lee G.-B."/>
            <person name="Lee Y.-G."/>
            <person name="Hong S.-Y."/>
            <person name="Cho K."/>
            <person name="Sohn K.H."/>
        </authorList>
    </citation>
    <scope>NUCLEOTIDE SEQUENCE</scope>
    <source>
        <strain evidence="2">KR_2_A2</strain>
    </source>
</reference>
<evidence type="ECO:0000313" key="3">
    <source>
        <dbReference type="Proteomes" id="UP000704712"/>
    </source>
</evidence>
<dbReference type="AlphaFoldDB" id="A0A8S9V6W1"/>
<evidence type="ECO:0000313" key="2">
    <source>
        <dbReference type="EMBL" id="KAF4148243.1"/>
    </source>
</evidence>
<accession>A0A8S9V6W1</accession>
<dbReference type="EMBL" id="JAACNO010000312">
    <property type="protein sequence ID" value="KAF4148243.1"/>
    <property type="molecule type" value="Genomic_DNA"/>
</dbReference>